<feature type="transmembrane region" description="Helical" evidence="1">
    <location>
        <begin position="6"/>
        <end position="25"/>
    </location>
</feature>
<name>A0ABU7T9L2_9HYPH</name>
<evidence type="ECO:0000313" key="2">
    <source>
        <dbReference type="EMBL" id="MEE7457324.1"/>
    </source>
</evidence>
<dbReference type="EMBL" id="MLBY01000004">
    <property type="protein sequence ID" value="MEE7457324.1"/>
    <property type="molecule type" value="Genomic_DNA"/>
</dbReference>
<keyword evidence="1" id="KW-1133">Transmembrane helix</keyword>
<gene>
    <name evidence="2" type="ORF">MRSR164_11185</name>
</gene>
<feature type="transmembrane region" description="Helical" evidence="1">
    <location>
        <begin position="96"/>
        <end position="115"/>
    </location>
</feature>
<evidence type="ECO:0000256" key="1">
    <source>
        <dbReference type="SAM" id="Phobius"/>
    </source>
</evidence>
<sequence length="116" mass="12241">MTPLVLAVNLGLSFAGLTALCLSLNRHHSEIFDRRAERRAVLRLRAFGWAALAVSLFVAGAWEGWAFGPVQWFGALTGAAVGLVLLLSYRPRYVAPAALTALLVAAVPLAVLAAAS</sequence>
<dbReference type="Proteomes" id="UP001349262">
    <property type="component" value="Unassembled WGS sequence"/>
</dbReference>
<proteinExistence type="predicted"/>
<feature type="transmembrane region" description="Helical" evidence="1">
    <location>
        <begin position="46"/>
        <end position="65"/>
    </location>
</feature>
<keyword evidence="3" id="KW-1185">Reference proteome</keyword>
<evidence type="ECO:0000313" key="3">
    <source>
        <dbReference type="Proteomes" id="UP001349262"/>
    </source>
</evidence>
<accession>A0ABU7T9L2</accession>
<keyword evidence="1" id="KW-0472">Membrane</keyword>
<reference evidence="2 3" key="1">
    <citation type="journal article" date="2012" name="Genet. Mol. Biol.">
        <title>Analysis of 16S rRNA and mxaF genes revealing insights into Methylobacterium niche-specific plant association.</title>
        <authorList>
            <person name="Dourado M.N."/>
            <person name="Andreote F.D."/>
            <person name="Dini-Andreote F."/>
            <person name="Conti R."/>
            <person name="Araujo J.M."/>
            <person name="Araujo W.L."/>
        </authorList>
    </citation>
    <scope>NUCLEOTIDE SEQUENCE [LARGE SCALE GENOMIC DNA]</scope>
    <source>
        <strain evidence="2 3">SR1.6/4</strain>
    </source>
</reference>
<protein>
    <submittedName>
        <fullName evidence="2">Iron transporter</fullName>
    </submittedName>
</protein>
<dbReference type="InterPro" id="IPR021762">
    <property type="entry name" value="DUF3325"/>
</dbReference>
<feature type="transmembrane region" description="Helical" evidence="1">
    <location>
        <begin position="71"/>
        <end position="89"/>
    </location>
</feature>
<dbReference type="Pfam" id="PF11804">
    <property type="entry name" value="DUF3325"/>
    <property type="match status" value="1"/>
</dbReference>
<organism evidence="2 3">
    <name type="scientific">Methylobacterium radiotolerans</name>
    <dbReference type="NCBI Taxonomy" id="31998"/>
    <lineage>
        <taxon>Bacteria</taxon>
        <taxon>Pseudomonadati</taxon>
        <taxon>Pseudomonadota</taxon>
        <taxon>Alphaproteobacteria</taxon>
        <taxon>Hyphomicrobiales</taxon>
        <taxon>Methylobacteriaceae</taxon>
        <taxon>Methylobacterium</taxon>
    </lineage>
</organism>
<keyword evidence="1" id="KW-0812">Transmembrane</keyword>
<comment type="caution">
    <text evidence="2">The sequence shown here is derived from an EMBL/GenBank/DDBJ whole genome shotgun (WGS) entry which is preliminary data.</text>
</comment>